<accession>A0A2N6L4P7</accession>
<evidence type="ECO:0000313" key="2">
    <source>
        <dbReference type="Proteomes" id="UP000235081"/>
    </source>
</evidence>
<protein>
    <submittedName>
        <fullName evidence="1">Uncharacterized protein</fullName>
    </submittedName>
</protein>
<dbReference type="Proteomes" id="UP000235081">
    <property type="component" value="Unassembled WGS sequence"/>
</dbReference>
<evidence type="ECO:0000313" key="1">
    <source>
        <dbReference type="EMBL" id="PMB16021.1"/>
    </source>
</evidence>
<organism evidence="1 2">
    <name type="scientific">Fischerella thermalis CCMEE 5318</name>
    <dbReference type="NCBI Taxonomy" id="2019666"/>
    <lineage>
        <taxon>Bacteria</taxon>
        <taxon>Bacillati</taxon>
        <taxon>Cyanobacteriota</taxon>
        <taxon>Cyanophyceae</taxon>
        <taxon>Nostocales</taxon>
        <taxon>Hapalosiphonaceae</taxon>
        <taxon>Fischerella</taxon>
    </lineage>
</organism>
<dbReference type="AlphaFoldDB" id="A0A2N6L4P7"/>
<name>A0A2N6L4P7_9CYAN</name>
<proteinExistence type="predicted"/>
<gene>
    <name evidence="1" type="ORF">CEN46_25215</name>
</gene>
<dbReference type="EMBL" id="NMQE01000911">
    <property type="protein sequence ID" value="PMB16021.1"/>
    <property type="molecule type" value="Genomic_DNA"/>
</dbReference>
<sequence length="61" mass="6750">MAADEQPLLVELPDVLPPHFTVILKKTPTVLRLCPPHNNAHESDRLEVVGCRLLAAGYGHR</sequence>
<comment type="caution">
    <text evidence="1">The sequence shown here is derived from an EMBL/GenBank/DDBJ whole genome shotgun (WGS) entry which is preliminary data.</text>
</comment>
<reference evidence="1 2" key="1">
    <citation type="submission" date="2017-07" db="EMBL/GenBank/DDBJ databases">
        <title>Genomes of Fischerella (Mastigocladus) sp. strains.</title>
        <authorList>
            <person name="Miller S.R."/>
        </authorList>
    </citation>
    <scope>NUCLEOTIDE SEQUENCE [LARGE SCALE GENOMIC DNA]</scope>
    <source>
        <strain evidence="1 2">CCMEE 5318</strain>
    </source>
</reference>